<dbReference type="AlphaFoldDB" id="A0A5M9JJR0"/>
<keyword evidence="2" id="KW-0812">Transmembrane</keyword>
<keyword evidence="2" id="KW-1133">Transmembrane helix</keyword>
<dbReference type="PANTHER" id="PTHR34502:SF5">
    <property type="entry name" value="DUF6594 DOMAIN-CONTAINING PROTEIN"/>
    <property type="match status" value="1"/>
</dbReference>
<feature type="region of interest" description="Disordered" evidence="1">
    <location>
        <begin position="1"/>
        <end position="33"/>
    </location>
</feature>
<feature type="transmembrane region" description="Helical" evidence="2">
    <location>
        <begin position="390"/>
        <end position="408"/>
    </location>
</feature>
<evidence type="ECO:0000313" key="5">
    <source>
        <dbReference type="Proteomes" id="UP000322873"/>
    </source>
</evidence>
<feature type="transmembrane region" description="Helical" evidence="2">
    <location>
        <begin position="338"/>
        <end position="358"/>
    </location>
</feature>
<dbReference type="EMBL" id="VICG01000009">
    <property type="protein sequence ID" value="KAA8568603.1"/>
    <property type="molecule type" value="Genomic_DNA"/>
</dbReference>
<gene>
    <name evidence="4" type="ORF">EYC84_007619</name>
</gene>
<dbReference type="PANTHER" id="PTHR34502">
    <property type="entry name" value="DUF6594 DOMAIN-CONTAINING PROTEIN-RELATED"/>
    <property type="match status" value="1"/>
</dbReference>
<comment type="caution">
    <text evidence="4">The sequence shown here is derived from an EMBL/GenBank/DDBJ whole genome shotgun (WGS) entry which is preliminary data.</text>
</comment>
<dbReference type="VEuPathDB" id="FungiDB:MFRU_012g01460"/>
<reference evidence="4 5" key="1">
    <citation type="submission" date="2019-06" db="EMBL/GenBank/DDBJ databases">
        <title>Genome Sequence of the Brown Rot Fungal Pathogen Monilinia fructicola.</title>
        <authorList>
            <person name="De Miccolis Angelini R.M."/>
            <person name="Landi L."/>
            <person name="Abate D."/>
            <person name="Pollastro S."/>
            <person name="Romanazzi G."/>
            <person name="Faretra F."/>
        </authorList>
    </citation>
    <scope>NUCLEOTIDE SEQUENCE [LARGE SCALE GENOMIC DNA]</scope>
    <source>
        <strain evidence="4 5">Mfrc123</strain>
    </source>
</reference>
<keyword evidence="2" id="KW-0472">Membrane</keyword>
<feature type="transmembrane region" description="Helical" evidence="2">
    <location>
        <begin position="364"/>
        <end position="383"/>
    </location>
</feature>
<evidence type="ECO:0000259" key="3">
    <source>
        <dbReference type="Pfam" id="PF20237"/>
    </source>
</evidence>
<evidence type="ECO:0000256" key="2">
    <source>
        <dbReference type="SAM" id="Phobius"/>
    </source>
</evidence>
<organism evidence="4 5">
    <name type="scientific">Monilinia fructicola</name>
    <name type="common">Brown rot fungus</name>
    <name type="synonym">Ciboria fructicola</name>
    <dbReference type="NCBI Taxonomy" id="38448"/>
    <lineage>
        <taxon>Eukaryota</taxon>
        <taxon>Fungi</taxon>
        <taxon>Dikarya</taxon>
        <taxon>Ascomycota</taxon>
        <taxon>Pezizomycotina</taxon>
        <taxon>Leotiomycetes</taxon>
        <taxon>Helotiales</taxon>
        <taxon>Sclerotiniaceae</taxon>
        <taxon>Monilinia</taxon>
    </lineage>
</organism>
<evidence type="ECO:0000256" key="1">
    <source>
        <dbReference type="SAM" id="MobiDB-lite"/>
    </source>
</evidence>
<keyword evidence="5" id="KW-1185">Reference proteome</keyword>
<name>A0A5M9JJR0_MONFR</name>
<dbReference type="InterPro" id="IPR046529">
    <property type="entry name" value="DUF6594"/>
</dbReference>
<feature type="domain" description="DUF6594" evidence="3">
    <location>
        <begin position="60"/>
        <end position="404"/>
    </location>
</feature>
<dbReference type="OrthoDB" id="5342093at2759"/>
<feature type="compositionally biased region" description="Polar residues" evidence="1">
    <location>
        <begin position="22"/>
        <end position="33"/>
    </location>
</feature>
<dbReference type="Proteomes" id="UP000322873">
    <property type="component" value="Unassembled WGS sequence"/>
</dbReference>
<evidence type="ECO:0000313" key="4">
    <source>
        <dbReference type="EMBL" id="KAA8568603.1"/>
    </source>
</evidence>
<proteinExistence type="predicted"/>
<sequence>MAKKSRGLATQSSQQSEPASPATESQSVVGSPTSALKFTSGAWEAYTDPLKDLEKPIPGWPLVSKLIAKYPDLEAFKVFRDLNIKSLLYYQAELQDLQMKLHKAEHHEYRMGEQEGIERASMMAENHDYYLYHARKDDQECKSKQIKIMKQIRVVLKDYNDALLQYSQVAALPNADPYNVETLRVWLKRVGNHCISGPAACVWGDYTEGVRKPKSFKSQFASLLRSIFWPPASDPNTLDLVVPRQGHKVDGLTKWVANEFVPLWHGVKQALRYKIMKTSSAENRLPTTETKSQTPRSICSWFRHRKKSTGALDCNQTSKDKMGLTVYSEARMLRFTSAVATIIACLLPTVAIAVLSSLQSTGELLGVIAAFTTIFAMGLMFLTDAATSRVQIFTATAAFSAVMVVFVQNQNVYVGYDNSPGRRIMNGTNPTNG</sequence>
<dbReference type="Pfam" id="PF20237">
    <property type="entry name" value="DUF6594"/>
    <property type="match status" value="1"/>
</dbReference>
<accession>A0A5M9JJR0</accession>
<protein>
    <recommendedName>
        <fullName evidence="3">DUF6594 domain-containing protein</fullName>
    </recommendedName>
</protein>